<feature type="region of interest" description="Disordered" evidence="1">
    <location>
        <begin position="294"/>
        <end position="318"/>
    </location>
</feature>
<feature type="compositionally biased region" description="Polar residues" evidence="1">
    <location>
        <begin position="138"/>
        <end position="148"/>
    </location>
</feature>
<dbReference type="Proteomes" id="UP000319160">
    <property type="component" value="Unassembled WGS sequence"/>
</dbReference>
<keyword evidence="2" id="KW-1133">Transmembrane helix</keyword>
<organism evidence="3 4">
    <name type="scientific">Xylaria flabelliformis</name>
    <dbReference type="NCBI Taxonomy" id="2512241"/>
    <lineage>
        <taxon>Eukaryota</taxon>
        <taxon>Fungi</taxon>
        <taxon>Dikarya</taxon>
        <taxon>Ascomycota</taxon>
        <taxon>Pezizomycotina</taxon>
        <taxon>Sordariomycetes</taxon>
        <taxon>Xylariomycetidae</taxon>
        <taxon>Xylariales</taxon>
        <taxon>Xylariaceae</taxon>
        <taxon>Xylaria</taxon>
    </lineage>
</organism>
<dbReference type="AlphaFoldDB" id="A0A553HQB8"/>
<comment type="caution">
    <text evidence="3">The sequence shown here is derived from an EMBL/GenBank/DDBJ whole genome shotgun (WGS) entry which is preliminary data.</text>
</comment>
<feature type="region of interest" description="Disordered" evidence="1">
    <location>
        <begin position="135"/>
        <end position="154"/>
    </location>
</feature>
<accession>A0A553HQB8</accession>
<keyword evidence="2" id="KW-0472">Membrane</keyword>
<dbReference type="EMBL" id="VFLP01000058">
    <property type="protein sequence ID" value="TRX90146.1"/>
    <property type="molecule type" value="Genomic_DNA"/>
</dbReference>
<dbReference type="OrthoDB" id="4777187at2759"/>
<keyword evidence="2" id="KW-0812">Transmembrane</keyword>
<evidence type="ECO:0000313" key="3">
    <source>
        <dbReference type="EMBL" id="TRX90146.1"/>
    </source>
</evidence>
<evidence type="ECO:0000256" key="1">
    <source>
        <dbReference type="SAM" id="MobiDB-lite"/>
    </source>
</evidence>
<proteinExistence type="predicted"/>
<evidence type="ECO:0000313" key="4">
    <source>
        <dbReference type="Proteomes" id="UP000319160"/>
    </source>
</evidence>
<reference evidence="4" key="1">
    <citation type="submission" date="2019-06" db="EMBL/GenBank/DDBJ databases">
        <title>Draft genome sequence of the griseofulvin-producing fungus Xylaria cubensis strain G536.</title>
        <authorList>
            <person name="Mead M.E."/>
            <person name="Raja H.A."/>
            <person name="Steenwyk J.L."/>
            <person name="Knowles S.L."/>
            <person name="Oberlies N.H."/>
            <person name="Rokas A."/>
        </authorList>
    </citation>
    <scope>NUCLEOTIDE SEQUENCE [LARGE SCALE GENOMIC DNA]</scope>
    <source>
        <strain evidence="4">G536</strain>
    </source>
</reference>
<name>A0A553HQB8_9PEZI</name>
<evidence type="ECO:0000256" key="2">
    <source>
        <dbReference type="SAM" id="Phobius"/>
    </source>
</evidence>
<protein>
    <submittedName>
        <fullName evidence="3">Uncharacterized protein</fullName>
    </submittedName>
</protein>
<keyword evidence="4" id="KW-1185">Reference proteome</keyword>
<sequence length="369" mass="40574">MLPQYSVNVYRYNDRLQGFDTTVEYALEPKTDVEMSLLRAPIWVPGEREIREMVPIRKSFAIINATGTIIVQHTVIIHADYLMTSSLPLVTTGQPHAGCSGYVHDDSKVSFLALDPYHRRKLGLSDGSCLSSEDSSLWQQDKSPTGTSLGPEGYYTVTTSNTDESLEHVFYYPSHRIPSLLRESLYSSQTRKYVFPSQHITMISAGSTLESERKWTTTVTTTKSDETISVLAVPVKGWAYISPAGLRFTAPTIELMMMLTMFITTSTSTCAETADSPQSTTTASDSFFRVKSSTTTPSYSTPSASGWSPSSNDGHAGYSQGDKIELGVGIGVGLGVGLPSLILAFVQYRRTRPEVNIIPVTARDNTERE</sequence>
<feature type="compositionally biased region" description="Low complexity" evidence="1">
    <location>
        <begin position="294"/>
        <end position="311"/>
    </location>
</feature>
<feature type="transmembrane region" description="Helical" evidence="2">
    <location>
        <begin position="326"/>
        <end position="346"/>
    </location>
</feature>
<gene>
    <name evidence="3" type="ORF">FHL15_008874</name>
</gene>